<keyword evidence="2" id="KW-1133">Transmembrane helix</keyword>
<evidence type="ECO:0000256" key="1">
    <source>
        <dbReference type="SAM" id="MobiDB-lite"/>
    </source>
</evidence>
<organism evidence="4 5">
    <name type="scientific">Orbilia javanica</name>
    <dbReference type="NCBI Taxonomy" id="47235"/>
    <lineage>
        <taxon>Eukaryota</taxon>
        <taxon>Fungi</taxon>
        <taxon>Dikarya</taxon>
        <taxon>Ascomycota</taxon>
        <taxon>Pezizomycotina</taxon>
        <taxon>Orbiliomycetes</taxon>
        <taxon>Orbiliales</taxon>
        <taxon>Orbiliaceae</taxon>
        <taxon>Orbilia</taxon>
    </lineage>
</organism>
<evidence type="ECO:0008006" key="6">
    <source>
        <dbReference type="Google" id="ProtNLM"/>
    </source>
</evidence>
<evidence type="ECO:0000313" key="4">
    <source>
        <dbReference type="EMBL" id="KAK6350555.1"/>
    </source>
</evidence>
<keyword evidence="2" id="KW-0472">Membrane</keyword>
<feature type="region of interest" description="Disordered" evidence="1">
    <location>
        <begin position="55"/>
        <end position="92"/>
    </location>
</feature>
<evidence type="ECO:0000313" key="5">
    <source>
        <dbReference type="Proteomes" id="UP001313282"/>
    </source>
</evidence>
<name>A0AAN8N3W5_9PEZI</name>
<gene>
    <name evidence="4" type="ORF">TWF718_003745</name>
</gene>
<protein>
    <recommendedName>
        <fullName evidence="6">Mid2 domain-containing protein</fullName>
    </recommendedName>
</protein>
<evidence type="ECO:0000256" key="3">
    <source>
        <dbReference type="SAM" id="SignalP"/>
    </source>
</evidence>
<feature type="compositionally biased region" description="Polar residues" evidence="1">
    <location>
        <begin position="61"/>
        <end position="87"/>
    </location>
</feature>
<feature type="transmembrane region" description="Helical" evidence="2">
    <location>
        <begin position="98"/>
        <end position="120"/>
    </location>
</feature>
<feature type="region of interest" description="Disordered" evidence="1">
    <location>
        <begin position="168"/>
        <end position="194"/>
    </location>
</feature>
<proteinExistence type="predicted"/>
<keyword evidence="3" id="KW-0732">Signal</keyword>
<dbReference type="Proteomes" id="UP001313282">
    <property type="component" value="Unassembled WGS sequence"/>
</dbReference>
<keyword evidence="5" id="KW-1185">Reference proteome</keyword>
<dbReference type="AlphaFoldDB" id="A0AAN8N3W5"/>
<accession>A0AAN8N3W5</accession>
<keyword evidence="2" id="KW-0812">Transmembrane</keyword>
<evidence type="ECO:0000256" key="2">
    <source>
        <dbReference type="SAM" id="Phobius"/>
    </source>
</evidence>
<reference evidence="4 5" key="1">
    <citation type="submission" date="2019-10" db="EMBL/GenBank/DDBJ databases">
        <authorList>
            <person name="Palmer J.M."/>
        </authorList>
    </citation>
    <scope>NUCLEOTIDE SEQUENCE [LARGE SCALE GENOMIC DNA]</scope>
    <source>
        <strain evidence="4 5">TWF718</strain>
    </source>
</reference>
<comment type="caution">
    <text evidence="4">The sequence shown here is derived from an EMBL/GenBank/DDBJ whole genome shotgun (WGS) entry which is preliminary data.</text>
</comment>
<feature type="signal peptide" evidence="3">
    <location>
        <begin position="1"/>
        <end position="22"/>
    </location>
</feature>
<feature type="chain" id="PRO_5042858579" description="Mid2 domain-containing protein" evidence="3">
    <location>
        <begin position="23"/>
        <end position="194"/>
    </location>
</feature>
<sequence length="194" mass="20807">MSWAKSFLLFYFFAQILTGGLSQSTVPADIPGNVRFTIPTASTTLQTSTVTSSIITSSNTHPDQTTAGISQATDTATVTSPPLNDGSSPEPRPITTGAIAGIVVGIVIFLFGVSIAAVWYSRSSDRKTFAIKKNEIEDLSHEMLASKEDTLKERIPVQETQMVEQVPTYTPPTANPEVSSQESLRRLRSTAAGL</sequence>
<dbReference type="EMBL" id="JAVHNR010000002">
    <property type="protein sequence ID" value="KAK6350555.1"/>
    <property type="molecule type" value="Genomic_DNA"/>
</dbReference>